<organism evidence="1 2">
    <name type="scientific">Sphingomonas astaxanthinifaciens DSM 22298</name>
    <dbReference type="NCBI Taxonomy" id="1123267"/>
    <lineage>
        <taxon>Bacteria</taxon>
        <taxon>Pseudomonadati</taxon>
        <taxon>Pseudomonadota</taxon>
        <taxon>Alphaproteobacteria</taxon>
        <taxon>Sphingomonadales</taxon>
        <taxon>Sphingomonadaceae</taxon>
        <taxon>Sphingomonas</taxon>
    </lineage>
</organism>
<dbReference type="EMBL" id="BSOO01000030">
    <property type="protein sequence ID" value="GLR48584.1"/>
    <property type="molecule type" value="Genomic_DNA"/>
</dbReference>
<protein>
    <recommendedName>
        <fullName evidence="3">DOMON-like domain-containing protein</fullName>
    </recommendedName>
</protein>
<proteinExistence type="predicted"/>
<dbReference type="CDD" id="cd09627">
    <property type="entry name" value="DOMON_murB_like"/>
    <property type="match status" value="1"/>
</dbReference>
<name>A0ABQ5Z736_9SPHN</name>
<sequence>MRFELQPHPTTVPHPPFSLWASAERSGAFGETATLNLWFGVSAPIGRFLVPGPSESPQRRDELWRTTCFECFLKEVGEDAYQEWNFAPSGDWAAYDFVAEREGMAPAEIVNPPYVRVEDNLTWWGLGATLSIPADRRFRLSLSAVIEEESGRRSFWALHHPGEQPDFHHPDCFVAKLA</sequence>
<evidence type="ECO:0000313" key="2">
    <source>
        <dbReference type="Proteomes" id="UP001156703"/>
    </source>
</evidence>
<evidence type="ECO:0000313" key="1">
    <source>
        <dbReference type="EMBL" id="GLR48584.1"/>
    </source>
</evidence>
<evidence type="ECO:0008006" key="3">
    <source>
        <dbReference type="Google" id="ProtNLM"/>
    </source>
</evidence>
<accession>A0ABQ5Z736</accession>
<dbReference type="Proteomes" id="UP001156703">
    <property type="component" value="Unassembled WGS sequence"/>
</dbReference>
<gene>
    <name evidence="1" type="ORF">GCM10007925_23020</name>
</gene>
<reference evidence="2" key="1">
    <citation type="journal article" date="2019" name="Int. J. Syst. Evol. Microbiol.">
        <title>The Global Catalogue of Microorganisms (GCM) 10K type strain sequencing project: providing services to taxonomists for standard genome sequencing and annotation.</title>
        <authorList>
            <consortium name="The Broad Institute Genomics Platform"/>
            <consortium name="The Broad Institute Genome Sequencing Center for Infectious Disease"/>
            <person name="Wu L."/>
            <person name="Ma J."/>
        </authorList>
    </citation>
    <scope>NUCLEOTIDE SEQUENCE [LARGE SCALE GENOMIC DNA]</scope>
    <source>
        <strain evidence="2">NBRC 102146</strain>
    </source>
</reference>
<dbReference type="RefSeq" id="WP_029940643.1">
    <property type="nucleotide sequence ID" value="NZ_BSOO01000030.1"/>
</dbReference>
<comment type="caution">
    <text evidence="1">The sequence shown here is derived from an EMBL/GenBank/DDBJ whole genome shotgun (WGS) entry which is preliminary data.</text>
</comment>
<keyword evidence="2" id="KW-1185">Reference proteome</keyword>